<dbReference type="PROSITE" id="PS51257">
    <property type="entry name" value="PROKAR_LIPOPROTEIN"/>
    <property type="match status" value="1"/>
</dbReference>
<name>A0A0K1LM28_9CAUD</name>
<evidence type="ECO:0000313" key="1">
    <source>
        <dbReference type="EMBL" id="AKU43572.1"/>
    </source>
</evidence>
<gene>
    <name evidence="1" type="ORF">CPT_Seuss46</name>
</gene>
<organism evidence="1 2">
    <name type="scientific">Caulobacter phage Seuss</name>
    <dbReference type="NCBI Taxonomy" id="1675601"/>
    <lineage>
        <taxon>Viruses</taxon>
        <taxon>Duplodnaviria</taxon>
        <taxon>Heunggongvirae</taxon>
        <taxon>Uroviricota</taxon>
        <taxon>Caudoviricetes</taxon>
        <taxon>Seussvirus</taxon>
        <taxon>Seussvirus seuss</taxon>
    </lineage>
</organism>
<accession>A0A0K1LM28</accession>
<evidence type="ECO:0000313" key="2">
    <source>
        <dbReference type="Proteomes" id="UP000221339"/>
    </source>
</evidence>
<protein>
    <submittedName>
        <fullName evidence="1">O-spanin</fullName>
    </submittedName>
</protein>
<dbReference type="EMBL" id="KT001914">
    <property type="protein sequence ID" value="AKU43572.1"/>
    <property type="molecule type" value="Genomic_DNA"/>
</dbReference>
<keyword evidence="2" id="KW-1185">Reference proteome</keyword>
<dbReference type="Proteomes" id="UP000221339">
    <property type="component" value="Segment"/>
</dbReference>
<sequence length="100" mass="10758">MRAPLLLLCAFVVSSCSGMKDLPKFQLNARPTKLPAELFTCDPAPGAWPADADDVAMAVNETKRTAAGNSCRQQLHTLCQIYKANNLVIGECIAPKTVKP</sequence>
<proteinExistence type="predicted"/>
<reference evidence="1 2" key="1">
    <citation type="journal article" date="2015" name="Genome Announc.">
        <title>Complete Genome Sequence of Caulobacter crescentus Siphophage Seuss.</title>
        <authorList>
            <person name="Sloan J.M."/>
            <person name="Keene J.L."/>
            <person name="Cahill J.L."/>
            <person name="Rasche E.S."/>
            <person name="Kuty Everett G.F."/>
        </authorList>
    </citation>
    <scope>NUCLEOTIDE SEQUENCE [LARGE SCALE GENOMIC DNA]</scope>
</reference>